<feature type="domain" description="PID" evidence="4">
    <location>
        <begin position="30"/>
        <end position="166"/>
    </location>
</feature>
<feature type="compositionally biased region" description="Low complexity" evidence="3">
    <location>
        <begin position="364"/>
        <end position="383"/>
    </location>
</feature>
<dbReference type="SMART" id="SM00462">
    <property type="entry name" value="PTB"/>
    <property type="match status" value="1"/>
</dbReference>
<keyword evidence="1 2" id="KW-0175">Coiled coil</keyword>
<feature type="region of interest" description="Disordered" evidence="3">
    <location>
        <begin position="175"/>
        <end position="252"/>
    </location>
</feature>
<dbReference type="Pfam" id="PF00640">
    <property type="entry name" value="PID"/>
    <property type="match status" value="1"/>
</dbReference>
<feature type="region of interest" description="Disordered" evidence="3">
    <location>
        <begin position="535"/>
        <end position="560"/>
    </location>
</feature>
<feature type="compositionally biased region" description="Polar residues" evidence="3">
    <location>
        <begin position="388"/>
        <end position="409"/>
    </location>
</feature>
<proteinExistence type="predicted"/>
<evidence type="ECO:0000313" key="5">
    <source>
        <dbReference type="EMBL" id="KAG8185688.1"/>
    </source>
</evidence>
<evidence type="ECO:0000259" key="4">
    <source>
        <dbReference type="PROSITE" id="PS01179"/>
    </source>
</evidence>
<name>A0AAV6UPJ0_9ARAC</name>
<protein>
    <recommendedName>
        <fullName evidence="4">PID domain-containing protein</fullName>
    </recommendedName>
</protein>
<dbReference type="FunFam" id="2.30.29.30:FF:000124">
    <property type="entry name" value="carboxyl-terminal PDZ ligand of neuronal nitric oxide synthase protein-like"/>
    <property type="match status" value="1"/>
</dbReference>
<reference evidence="5 6" key="1">
    <citation type="journal article" date="2022" name="Nat. Ecol. Evol.">
        <title>A masculinizing supergene underlies an exaggerated male reproductive morph in a spider.</title>
        <authorList>
            <person name="Hendrickx F."/>
            <person name="De Corte Z."/>
            <person name="Sonet G."/>
            <person name="Van Belleghem S.M."/>
            <person name="Kostlbacher S."/>
            <person name="Vangestel C."/>
        </authorList>
    </citation>
    <scope>NUCLEOTIDE SEQUENCE [LARGE SCALE GENOMIC DNA]</scope>
    <source>
        <strain evidence="5">W744_W776</strain>
    </source>
</reference>
<dbReference type="AlphaFoldDB" id="A0AAV6UPJ0"/>
<dbReference type="Proteomes" id="UP000827092">
    <property type="component" value="Unassembled WGS sequence"/>
</dbReference>
<evidence type="ECO:0000313" key="6">
    <source>
        <dbReference type="Proteomes" id="UP000827092"/>
    </source>
</evidence>
<dbReference type="PANTHER" id="PTHR11232:SF17">
    <property type="entry name" value="CAPON-LIKE PROTEIN"/>
    <property type="match status" value="1"/>
</dbReference>
<feature type="compositionally biased region" description="Low complexity" evidence="3">
    <location>
        <begin position="461"/>
        <end position="471"/>
    </location>
</feature>
<evidence type="ECO:0000256" key="2">
    <source>
        <dbReference type="SAM" id="Coils"/>
    </source>
</evidence>
<feature type="region of interest" description="Disordered" evidence="3">
    <location>
        <begin position="444"/>
        <end position="471"/>
    </location>
</feature>
<feature type="coiled-coil region" evidence="2">
    <location>
        <begin position="262"/>
        <end position="331"/>
    </location>
</feature>
<feature type="region of interest" description="Disordered" evidence="3">
    <location>
        <begin position="362"/>
        <end position="409"/>
    </location>
</feature>
<dbReference type="InterPro" id="IPR011993">
    <property type="entry name" value="PH-like_dom_sf"/>
</dbReference>
<evidence type="ECO:0000256" key="3">
    <source>
        <dbReference type="SAM" id="MobiDB-lite"/>
    </source>
</evidence>
<dbReference type="Gene3D" id="2.30.29.30">
    <property type="entry name" value="Pleckstrin-homology domain (PH domain)/Phosphotyrosine-binding domain (PTB)"/>
    <property type="match status" value="1"/>
</dbReference>
<evidence type="ECO:0000256" key="1">
    <source>
        <dbReference type="ARBA" id="ARBA00023054"/>
    </source>
</evidence>
<gene>
    <name evidence="5" type="ORF">JTE90_003227</name>
</gene>
<dbReference type="PROSITE" id="PS01179">
    <property type="entry name" value="PID"/>
    <property type="match status" value="1"/>
</dbReference>
<dbReference type="SUPFAM" id="SSF50729">
    <property type="entry name" value="PH domain-like"/>
    <property type="match status" value="1"/>
</dbReference>
<sequence>MPSKKQYNLVNDDAYDSRIPIYNEEAFQHGISFHAKYIGSLDVPRPSSRIEIVAAMRRIRYEFKAKSMKKKKVNITVSVDGVKISLRNKKKANQWPWEENKCIILHHPIYRIFYVSHDSQDLKIFSYIARDGGTNAFKCNVFKSKKKSQAMRIVRTVGQAFEVCHKLSLALASTSASGETNDDEGNLHDGSKSKCQGDGASEPNSYDTQEEACGSKGQDSVAANSCRQNGNGLNPKRNSEPCKSSSGQNTGMTESLSVHHHIQLLKEQLEQQNQQMQSVMGQVQLLKDQLTAETSARHEAQSQNYQLLAHNRELLEHIKKLVKHIQEIEDKSPKAGKLNAFLPEPFLQNQTSAIDTLLNTRHQNTSTSPINPSSSENNVSSEPFFPRNYSTSLGRQTSGPILTNNSPKATSPSFNNFGTSLPVSNSSFSANFDSLFNKQDSFVASSPKVPRKSPGFDQSDHSPSFSFSSTSPGHFRTRKPVFDFEPSSIFGGHKSVDDGAISSQATVHYNGGNQTSATESFIAQVTRDLAKMTAAEKNLSESLSPRPYTDSSSFSSMFKS</sequence>
<organism evidence="5 6">
    <name type="scientific">Oedothorax gibbosus</name>
    <dbReference type="NCBI Taxonomy" id="931172"/>
    <lineage>
        <taxon>Eukaryota</taxon>
        <taxon>Metazoa</taxon>
        <taxon>Ecdysozoa</taxon>
        <taxon>Arthropoda</taxon>
        <taxon>Chelicerata</taxon>
        <taxon>Arachnida</taxon>
        <taxon>Araneae</taxon>
        <taxon>Araneomorphae</taxon>
        <taxon>Entelegynae</taxon>
        <taxon>Araneoidea</taxon>
        <taxon>Linyphiidae</taxon>
        <taxon>Erigoninae</taxon>
        <taxon>Oedothorax</taxon>
    </lineage>
</organism>
<feature type="compositionally biased region" description="Polar residues" evidence="3">
    <location>
        <begin position="217"/>
        <end position="232"/>
    </location>
</feature>
<dbReference type="CDD" id="cd01270">
    <property type="entry name" value="PTB_CAPON-like"/>
    <property type="match status" value="1"/>
</dbReference>
<comment type="caution">
    <text evidence="5">The sequence shown here is derived from an EMBL/GenBank/DDBJ whole genome shotgun (WGS) entry which is preliminary data.</text>
</comment>
<dbReference type="PANTHER" id="PTHR11232">
    <property type="entry name" value="PHOSPHOTYROSINE INTERACTION DOMAIN-CONTAINING FAMILY MEMBER"/>
    <property type="match status" value="1"/>
</dbReference>
<keyword evidence="6" id="KW-1185">Reference proteome</keyword>
<dbReference type="InterPro" id="IPR051133">
    <property type="entry name" value="Adapter_Engulfment-Domain"/>
</dbReference>
<feature type="compositionally biased region" description="Low complexity" evidence="3">
    <location>
        <begin position="551"/>
        <end position="560"/>
    </location>
</feature>
<dbReference type="EMBL" id="JAFNEN010000326">
    <property type="protein sequence ID" value="KAG8185688.1"/>
    <property type="molecule type" value="Genomic_DNA"/>
</dbReference>
<dbReference type="InterPro" id="IPR006020">
    <property type="entry name" value="PTB/PI_dom"/>
</dbReference>
<feature type="compositionally biased region" description="Polar residues" evidence="3">
    <location>
        <begin position="241"/>
        <end position="252"/>
    </location>
</feature>
<accession>A0AAV6UPJ0</accession>
<dbReference type="GO" id="GO:0050998">
    <property type="term" value="F:nitric-oxide synthase binding"/>
    <property type="evidence" value="ECO:0007669"/>
    <property type="project" value="TreeGrafter"/>
</dbReference>